<dbReference type="Proteomes" id="UP001180551">
    <property type="component" value="Unassembled WGS sequence"/>
</dbReference>
<dbReference type="EMBL" id="JAVRFE010000092">
    <property type="protein sequence ID" value="MDT0461110.1"/>
    <property type="molecule type" value="Genomic_DNA"/>
</dbReference>
<comment type="caution">
    <text evidence="1">The sequence shown here is derived from an EMBL/GenBank/DDBJ whole genome shotgun (WGS) entry which is preliminary data.</text>
</comment>
<dbReference type="RefSeq" id="WP_311628020.1">
    <property type="nucleotide sequence ID" value="NZ_JAVRFE010000092.1"/>
</dbReference>
<protein>
    <recommendedName>
        <fullName evidence="3">DUF4244 domain-containing protein</fullName>
    </recommendedName>
</protein>
<evidence type="ECO:0008006" key="3">
    <source>
        <dbReference type="Google" id="ProtNLM"/>
    </source>
</evidence>
<proteinExistence type="predicted"/>
<organism evidence="1 2">
    <name type="scientific">Streptomyces mooreae</name>
    <dbReference type="NCBI Taxonomy" id="3075523"/>
    <lineage>
        <taxon>Bacteria</taxon>
        <taxon>Bacillati</taxon>
        <taxon>Actinomycetota</taxon>
        <taxon>Actinomycetes</taxon>
        <taxon>Kitasatosporales</taxon>
        <taxon>Streptomycetaceae</taxon>
        <taxon>Streptomyces</taxon>
    </lineage>
</organism>
<keyword evidence="2" id="KW-1185">Reference proteome</keyword>
<name>A0ABU2TJM0_9ACTN</name>
<accession>A0ABU2TJM0</accession>
<evidence type="ECO:0000313" key="1">
    <source>
        <dbReference type="EMBL" id="MDT0461110.1"/>
    </source>
</evidence>
<sequence length="51" mass="4722">MKSLASGAVAGGAGALVVGRYVSKGVASDLASDIATKTVAGGVTACLSVLA</sequence>
<reference evidence="1" key="1">
    <citation type="submission" date="2024-05" db="EMBL/GenBank/DDBJ databases">
        <title>30 novel species of actinomycetes from the DSMZ collection.</title>
        <authorList>
            <person name="Nouioui I."/>
        </authorList>
    </citation>
    <scope>NUCLEOTIDE SEQUENCE</scope>
    <source>
        <strain evidence="1">DSM 41527</strain>
    </source>
</reference>
<evidence type="ECO:0000313" key="2">
    <source>
        <dbReference type="Proteomes" id="UP001180551"/>
    </source>
</evidence>
<gene>
    <name evidence="1" type="ORF">RM550_36310</name>
</gene>